<gene>
    <name evidence="2" type="ORF">P153DRAFT_428111</name>
</gene>
<protein>
    <submittedName>
        <fullName evidence="2">Uncharacterized protein</fullName>
    </submittedName>
</protein>
<dbReference type="Proteomes" id="UP000799771">
    <property type="component" value="Unassembled WGS sequence"/>
</dbReference>
<evidence type="ECO:0000313" key="3">
    <source>
        <dbReference type="Proteomes" id="UP000799771"/>
    </source>
</evidence>
<sequence length="643" mass="70890">MKVAEPKSDRKCDVHLHVHGKVEALKEYGEYIDPIDNAICCFVPVEDGQKIKILGSFSGTTLNIFQDAIVDGVHRKAVSYNPKAVRDNKPPKKFMIESFLYKTDKGIIDTDMNVCSLSDVVMTQGDGPETIGTIELRVYATRQFNVTHKLAGVTNHMNCDKNIEDEVINTISYREIPPTLQLTFEENCAALDSVKASSEHRKMTALRPGDAPWAIFRFHYRDHEAIAEKEMQLTFNPYDKAVGETRTLALEPVPLLVDGSKPPTKDDGDSSTRTSSPMPPTPGKGSRRDSASKPSTLSRRQRHKAIVPPQSPTEEDSLASPDHFSKLETHEEIDKDLEDHISPDISVKSPTKEMAIPMADKDAVKGETDGVVTTSIMDNDSSKVPETSTNGNIEKTANKPIKPVATKSFKNPVKKLLTKDQPTISGTASTIPADKKTTGSADDGTIEASSLIDTDTDTKLTNGNAASEPAQVKDVLQKVPELPVTPVKKPVVKPAPIVTTPAVVQEKSLTPPTPITPAKRPAELANDAKPELKRTKVTAASAVPTIVPQVASSSPSPRPMTMERKLADQRKRLAEVRQKRQQMAQKQATIEEQMTPYKQRMTEELERLAREMQEEENAYFEDEQHFTASVEILEEFKRSDGGE</sequence>
<dbReference type="RefSeq" id="XP_033528695.1">
    <property type="nucleotide sequence ID" value="XM_033672703.1"/>
</dbReference>
<accession>A0A6A6AT00</accession>
<evidence type="ECO:0000256" key="1">
    <source>
        <dbReference type="SAM" id="MobiDB-lite"/>
    </source>
</evidence>
<dbReference type="EMBL" id="ML977498">
    <property type="protein sequence ID" value="KAF2134308.1"/>
    <property type="molecule type" value="Genomic_DNA"/>
</dbReference>
<name>A0A6A6AT00_9PLEO</name>
<feature type="region of interest" description="Disordered" evidence="1">
    <location>
        <begin position="503"/>
        <end position="530"/>
    </location>
</feature>
<feature type="region of interest" description="Disordered" evidence="1">
    <location>
        <begin position="253"/>
        <end position="320"/>
    </location>
</feature>
<feature type="compositionally biased region" description="Polar residues" evidence="1">
    <location>
        <begin position="374"/>
        <end position="395"/>
    </location>
</feature>
<feature type="region of interest" description="Disordered" evidence="1">
    <location>
        <begin position="577"/>
        <end position="598"/>
    </location>
</feature>
<feature type="region of interest" description="Disordered" evidence="1">
    <location>
        <begin position="374"/>
        <end position="472"/>
    </location>
</feature>
<feature type="compositionally biased region" description="Polar residues" evidence="1">
    <location>
        <begin position="420"/>
        <end position="430"/>
    </location>
</feature>
<feature type="compositionally biased region" description="Polar residues" evidence="1">
    <location>
        <begin position="447"/>
        <end position="465"/>
    </location>
</feature>
<reference evidence="2" key="1">
    <citation type="journal article" date="2020" name="Stud. Mycol.">
        <title>101 Dothideomycetes genomes: a test case for predicting lifestyles and emergence of pathogens.</title>
        <authorList>
            <person name="Haridas S."/>
            <person name="Albert R."/>
            <person name="Binder M."/>
            <person name="Bloem J."/>
            <person name="Labutti K."/>
            <person name="Salamov A."/>
            <person name="Andreopoulos B."/>
            <person name="Baker S."/>
            <person name="Barry K."/>
            <person name="Bills G."/>
            <person name="Bluhm B."/>
            <person name="Cannon C."/>
            <person name="Castanera R."/>
            <person name="Culley D."/>
            <person name="Daum C."/>
            <person name="Ezra D."/>
            <person name="Gonzalez J."/>
            <person name="Henrissat B."/>
            <person name="Kuo A."/>
            <person name="Liang C."/>
            <person name="Lipzen A."/>
            <person name="Lutzoni F."/>
            <person name="Magnuson J."/>
            <person name="Mondo S."/>
            <person name="Nolan M."/>
            <person name="Ohm R."/>
            <person name="Pangilinan J."/>
            <person name="Park H.-J."/>
            <person name="Ramirez L."/>
            <person name="Alfaro M."/>
            <person name="Sun H."/>
            <person name="Tritt A."/>
            <person name="Yoshinaga Y."/>
            <person name="Zwiers L.-H."/>
            <person name="Turgeon B."/>
            <person name="Goodwin S."/>
            <person name="Spatafora J."/>
            <person name="Crous P."/>
            <person name="Grigoriev I."/>
        </authorList>
    </citation>
    <scope>NUCLEOTIDE SEQUENCE</scope>
    <source>
        <strain evidence="2">CBS 119687</strain>
    </source>
</reference>
<dbReference type="AlphaFoldDB" id="A0A6A6AT00"/>
<dbReference type="OrthoDB" id="5309154at2759"/>
<keyword evidence="3" id="KW-1185">Reference proteome</keyword>
<proteinExistence type="predicted"/>
<feature type="compositionally biased region" description="Basic and acidic residues" evidence="1">
    <location>
        <begin position="520"/>
        <end position="530"/>
    </location>
</feature>
<organism evidence="2 3">
    <name type="scientific">Dothidotthia symphoricarpi CBS 119687</name>
    <dbReference type="NCBI Taxonomy" id="1392245"/>
    <lineage>
        <taxon>Eukaryota</taxon>
        <taxon>Fungi</taxon>
        <taxon>Dikarya</taxon>
        <taxon>Ascomycota</taxon>
        <taxon>Pezizomycotina</taxon>
        <taxon>Dothideomycetes</taxon>
        <taxon>Pleosporomycetidae</taxon>
        <taxon>Pleosporales</taxon>
        <taxon>Dothidotthiaceae</taxon>
        <taxon>Dothidotthia</taxon>
    </lineage>
</organism>
<evidence type="ECO:0000313" key="2">
    <source>
        <dbReference type="EMBL" id="KAF2134308.1"/>
    </source>
</evidence>
<dbReference type="GeneID" id="54413135"/>